<keyword evidence="2" id="KW-0482">Metalloprotease</keyword>
<accession>A0ABW0LPR9</accession>
<organism evidence="2 3">
    <name type="scientific">Lederbergia graminis</name>
    <dbReference type="NCBI Taxonomy" id="735518"/>
    <lineage>
        <taxon>Bacteria</taxon>
        <taxon>Bacillati</taxon>
        <taxon>Bacillota</taxon>
        <taxon>Bacilli</taxon>
        <taxon>Bacillales</taxon>
        <taxon>Bacillaceae</taxon>
        <taxon>Lederbergia</taxon>
    </lineage>
</organism>
<dbReference type="GO" id="GO:0008237">
    <property type="term" value="F:metallopeptidase activity"/>
    <property type="evidence" value="ECO:0007669"/>
    <property type="project" value="UniProtKB-KW"/>
</dbReference>
<feature type="transmembrane region" description="Helical" evidence="1">
    <location>
        <begin position="6"/>
        <end position="27"/>
    </location>
</feature>
<dbReference type="RefSeq" id="WP_382354634.1">
    <property type="nucleotide sequence ID" value="NZ_JBHSMC010000027.1"/>
</dbReference>
<reference evidence="3" key="1">
    <citation type="journal article" date="2019" name="Int. J. Syst. Evol. Microbiol.">
        <title>The Global Catalogue of Microorganisms (GCM) 10K type strain sequencing project: providing services to taxonomists for standard genome sequencing and annotation.</title>
        <authorList>
            <consortium name="The Broad Institute Genomics Platform"/>
            <consortium name="The Broad Institute Genome Sequencing Center for Infectious Disease"/>
            <person name="Wu L."/>
            <person name="Ma J."/>
        </authorList>
    </citation>
    <scope>NUCLEOTIDE SEQUENCE [LARGE SCALE GENOMIC DNA]</scope>
    <source>
        <strain evidence="3">CGMCC 1.12237</strain>
    </source>
</reference>
<feature type="transmembrane region" description="Helical" evidence="1">
    <location>
        <begin position="232"/>
        <end position="251"/>
    </location>
</feature>
<keyword evidence="1" id="KW-1133">Transmembrane helix</keyword>
<feature type="transmembrane region" description="Helical" evidence="1">
    <location>
        <begin position="76"/>
        <end position="102"/>
    </location>
</feature>
<comment type="caution">
    <text evidence="2">The sequence shown here is derived from an EMBL/GenBank/DDBJ whole genome shotgun (WGS) entry which is preliminary data.</text>
</comment>
<keyword evidence="3" id="KW-1185">Reference proteome</keyword>
<keyword evidence="2" id="KW-0645">Protease</keyword>
<dbReference type="EMBL" id="JBHSMC010000027">
    <property type="protein sequence ID" value="MFC5466501.1"/>
    <property type="molecule type" value="Genomic_DNA"/>
</dbReference>
<dbReference type="PIRSF" id="PIRSF033101">
    <property type="entry name" value="UCP033101"/>
    <property type="match status" value="1"/>
</dbReference>
<protein>
    <submittedName>
        <fullName evidence="2">YhfC family intramembrane metalloprotease</fullName>
    </submittedName>
</protein>
<feature type="transmembrane region" description="Helical" evidence="1">
    <location>
        <begin position="207"/>
        <end position="226"/>
    </location>
</feature>
<keyword evidence="1" id="KW-0812">Transmembrane</keyword>
<evidence type="ECO:0000313" key="3">
    <source>
        <dbReference type="Proteomes" id="UP001596147"/>
    </source>
</evidence>
<evidence type="ECO:0000256" key="1">
    <source>
        <dbReference type="SAM" id="Phobius"/>
    </source>
</evidence>
<keyword evidence="1" id="KW-0472">Membrane</keyword>
<gene>
    <name evidence="2" type="ORF">ACFPM4_17400</name>
</gene>
<keyword evidence="2" id="KW-0378">Hydrolase</keyword>
<proteinExistence type="predicted"/>
<evidence type="ECO:0000313" key="2">
    <source>
        <dbReference type="EMBL" id="MFC5466501.1"/>
    </source>
</evidence>
<sequence length="261" mass="28887">MVSSFTITSIIISLLITIGTPIALFIIFRKRFQISIPVLLIGAATFFIFAQMLEGIAHNFILFNNGTMRGWAENPWLYMLYAGLMAGIFEETGRFVVMKYALKTSRQWKDGLSFGLGHGGAEAIVLVGLNSIIMLVFAFMINSGSFDALFTDNQMKDALTPIKEQLTGDSGGLILLGGIERLAAMSIQLGLSILVMYAIVSKQMKYFIFAILIHAVIDFPVALYQVKVIENIYVLEALIVVFAVGAIVWIAKSRKLFVHEK</sequence>
<dbReference type="InterPro" id="IPR011397">
    <property type="entry name" value="YhfC"/>
</dbReference>
<name>A0ABW0LPR9_9BACI</name>
<feature type="transmembrane region" description="Helical" evidence="1">
    <location>
        <begin position="123"/>
        <end position="141"/>
    </location>
</feature>
<feature type="transmembrane region" description="Helical" evidence="1">
    <location>
        <begin position="34"/>
        <end position="56"/>
    </location>
</feature>
<dbReference type="Proteomes" id="UP001596147">
    <property type="component" value="Unassembled WGS sequence"/>
</dbReference>
<feature type="transmembrane region" description="Helical" evidence="1">
    <location>
        <begin position="182"/>
        <end position="200"/>
    </location>
</feature>
<dbReference type="Pfam" id="PF10086">
    <property type="entry name" value="YhfC"/>
    <property type="match status" value="1"/>
</dbReference>